<dbReference type="EMBL" id="JAAAWN010000010">
    <property type="protein sequence ID" value="NDV91352.1"/>
    <property type="molecule type" value="Genomic_DNA"/>
</dbReference>
<dbReference type="SUPFAM" id="SSF52540">
    <property type="entry name" value="P-loop containing nucleoside triphosphate hydrolases"/>
    <property type="match status" value="1"/>
</dbReference>
<dbReference type="InterPro" id="IPR026634">
    <property type="entry name" value="TPST-like"/>
</dbReference>
<reference evidence="2 3" key="1">
    <citation type="submission" date="2020-01" db="EMBL/GenBank/DDBJ databases">
        <authorList>
            <person name="Chen J."/>
            <person name="Zhu S."/>
            <person name="Yang J."/>
        </authorList>
    </citation>
    <scope>NUCLEOTIDE SEQUENCE [LARGE SCALE GENOMIC DNA]</scope>
    <source>
        <strain evidence="2 3">345S023</strain>
    </source>
</reference>
<accession>A0A7X5RKY3</accession>
<dbReference type="Gene3D" id="3.40.50.300">
    <property type="entry name" value="P-loop containing nucleotide triphosphate hydrolases"/>
    <property type="match status" value="1"/>
</dbReference>
<dbReference type="AlphaFoldDB" id="A0A7X5RKY3"/>
<keyword evidence="3" id="KW-1185">Reference proteome</keyword>
<organism evidence="2 3">
    <name type="scientific">Alteromonas profundi</name>
    <dbReference type="NCBI Taxonomy" id="2696062"/>
    <lineage>
        <taxon>Bacteria</taxon>
        <taxon>Pseudomonadati</taxon>
        <taxon>Pseudomonadota</taxon>
        <taxon>Gammaproteobacteria</taxon>
        <taxon>Alteromonadales</taxon>
        <taxon>Alteromonadaceae</taxon>
        <taxon>Alteromonas/Salinimonas group</taxon>
        <taxon>Alteromonas</taxon>
    </lineage>
</organism>
<sequence length="450" mass="51082">MEHIVRPLLKAGSWLKAQQAIERYLNGLSSPSVEQLAEAAYWRCQANDFVGATHLYQQVCLRAPAHPTYHYNLASTLRITGDISGADVALSEHIRKNPDDAEAHWLKVQLGRQTYDHRRIAQLTKLTEEKFPPKQRVHAWYALGKQYEDLRRDEASFNAYKTGADLRRRYLKYSVANDKAIMQTIETKFSSQWFDETKGKPQGESAVFIVGMPRSGTTLVENLLGAHQEVSMGGELNTFASSMMEDVARGGTPASIEQAISRATMCDFSAIGRSYLTGTRDYASKTRLTDKLPLNFLYLGLIHKALPNAKIIHMTRHPMDTLWSIYKHLFTHAYPFSYNLAEIADYYIAYRALMAHWEQLFSRVEKSPLLTVNYETLVANPEAEMQRISRFCQVDYDPNCFNFYQRPSSVTTGSAAQVREPIHSHGIGQWQRYASQLVDVQEKLAGAGLL</sequence>
<dbReference type="SUPFAM" id="SSF48452">
    <property type="entry name" value="TPR-like"/>
    <property type="match status" value="1"/>
</dbReference>
<dbReference type="InterPro" id="IPR027417">
    <property type="entry name" value="P-loop_NTPase"/>
</dbReference>
<protein>
    <recommendedName>
        <fullName evidence="4">Sulfotransferase family protein</fullName>
    </recommendedName>
</protein>
<dbReference type="Pfam" id="PF13469">
    <property type="entry name" value="Sulfotransfer_3"/>
    <property type="match status" value="1"/>
</dbReference>
<evidence type="ECO:0008006" key="4">
    <source>
        <dbReference type="Google" id="ProtNLM"/>
    </source>
</evidence>
<gene>
    <name evidence="2" type="ORF">GTH32_09190</name>
</gene>
<dbReference type="Gene3D" id="1.25.40.10">
    <property type="entry name" value="Tetratricopeptide repeat domain"/>
    <property type="match status" value="1"/>
</dbReference>
<dbReference type="Proteomes" id="UP000470213">
    <property type="component" value="Unassembled WGS sequence"/>
</dbReference>
<name>A0A7X5RKY3_9ALTE</name>
<proteinExistence type="predicted"/>
<dbReference type="GO" id="GO:0008476">
    <property type="term" value="F:protein-tyrosine sulfotransferase activity"/>
    <property type="evidence" value="ECO:0007669"/>
    <property type="project" value="InterPro"/>
</dbReference>
<evidence type="ECO:0000256" key="1">
    <source>
        <dbReference type="ARBA" id="ARBA00022679"/>
    </source>
</evidence>
<evidence type="ECO:0000313" key="2">
    <source>
        <dbReference type="EMBL" id="NDV91352.1"/>
    </source>
</evidence>
<dbReference type="PANTHER" id="PTHR12788">
    <property type="entry name" value="PROTEIN-TYROSINE SULFOTRANSFERASE 2"/>
    <property type="match status" value="1"/>
</dbReference>
<dbReference type="RefSeq" id="WP_163084979.1">
    <property type="nucleotide sequence ID" value="NZ_JAAAWN010000010.1"/>
</dbReference>
<dbReference type="PANTHER" id="PTHR12788:SF10">
    <property type="entry name" value="PROTEIN-TYROSINE SULFOTRANSFERASE"/>
    <property type="match status" value="1"/>
</dbReference>
<evidence type="ECO:0000313" key="3">
    <source>
        <dbReference type="Proteomes" id="UP000470213"/>
    </source>
</evidence>
<comment type="caution">
    <text evidence="2">The sequence shown here is derived from an EMBL/GenBank/DDBJ whole genome shotgun (WGS) entry which is preliminary data.</text>
</comment>
<dbReference type="InterPro" id="IPR011990">
    <property type="entry name" value="TPR-like_helical_dom_sf"/>
</dbReference>
<keyword evidence="1" id="KW-0808">Transferase</keyword>